<accession>A0A195CGD1</accession>
<evidence type="ECO:0000313" key="1">
    <source>
        <dbReference type="EMBL" id="KYM99777.1"/>
    </source>
</evidence>
<evidence type="ECO:0000313" key="2">
    <source>
        <dbReference type="Proteomes" id="UP000078542"/>
    </source>
</evidence>
<sequence>MVEKKEERGGFVPTRMSRLRKKKCVHTGAERDDNGMKRWGRMVRESVKKMKIRRMPPSGVFPPATYVRFATIIVTDVHGGFQYVGDKGCFSVESRGDYHVQPLAARVSLALYSLSARYACEISIRCLSARLFEHLKEAPDCREYSRASSEETSTSFLGIVPVCTIVYSTQSAIRRFPYLAYFSRKSTRNLSLLHLLSPYKASKTSFYEAIPGFWFLDRLRLDSAVAATDGVLVLEEYSAILPFPASPFPFLCGRAPLSPFPSSYPPLPSPRFDQSLESSRLRGTPNVTAISRSVSEEDGGRNVEHDCQTRNSSFVLRCSSNQYEKRMAELRRRLHINQRALINRQDANQERPASRSIGGLPETFRSCSPQRTQPFATDCAATGLYPRVRPMLSSFEIERRSCEDWKAAIPAFSSYVTKYDIRYILKFAVKFALSGSPRHRAIHDDWKVISRISRTSLDIGRFPGTSFVPRYTKWVRAEETFQLGSQSVEQSVKASGGVKHVYRDR</sequence>
<keyword evidence="2" id="KW-1185">Reference proteome</keyword>
<dbReference type="EMBL" id="KQ977791">
    <property type="protein sequence ID" value="KYM99777.1"/>
    <property type="molecule type" value="Genomic_DNA"/>
</dbReference>
<organism evidence="1 2">
    <name type="scientific">Cyphomyrmex costatus</name>
    <dbReference type="NCBI Taxonomy" id="456900"/>
    <lineage>
        <taxon>Eukaryota</taxon>
        <taxon>Metazoa</taxon>
        <taxon>Ecdysozoa</taxon>
        <taxon>Arthropoda</taxon>
        <taxon>Hexapoda</taxon>
        <taxon>Insecta</taxon>
        <taxon>Pterygota</taxon>
        <taxon>Neoptera</taxon>
        <taxon>Endopterygota</taxon>
        <taxon>Hymenoptera</taxon>
        <taxon>Apocrita</taxon>
        <taxon>Aculeata</taxon>
        <taxon>Formicoidea</taxon>
        <taxon>Formicidae</taxon>
        <taxon>Myrmicinae</taxon>
        <taxon>Cyphomyrmex</taxon>
    </lineage>
</organism>
<protein>
    <submittedName>
        <fullName evidence="1">Uncharacterized protein</fullName>
    </submittedName>
</protein>
<proteinExistence type="predicted"/>
<gene>
    <name evidence="1" type="ORF">ALC62_09395</name>
</gene>
<reference evidence="1 2" key="1">
    <citation type="submission" date="2016-03" db="EMBL/GenBank/DDBJ databases">
        <title>Cyphomyrmex costatus WGS genome.</title>
        <authorList>
            <person name="Nygaard S."/>
            <person name="Hu H."/>
            <person name="Boomsma J."/>
            <person name="Zhang G."/>
        </authorList>
    </citation>
    <scope>NUCLEOTIDE SEQUENCE [LARGE SCALE GENOMIC DNA]</scope>
    <source>
        <strain evidence="1">MS0001</strain>
        <tissue evidence="1">Whole body</tissue>
    </source>
</reference>
<dbReference type="Proteomes" id="UP000078542">
    <property type="component" value="Unassembled WGS sequence"/>
</dbReference>
<dbReference type="AlphaFoldDB" id="A0A195CGD1"/>
<name>A0A195CGD1_9HYME</name>